<comment type="caution">
    <text evidence="8">The sequence shown here is derived from an EMBL/GenBank/DDBJ whole genome shotgun (WGS) entry which is preliminary data.</text>
</comment>
<evidence type="ECO:0000256" key="2">
    <source>
        <dbReference type="ARBA" id="ARBA00022448"/>
    </source>
</evidence>
<sequence length="579" mass="64575">MPHELTQTQLLGQNDHVQRYEQLEELRRAVHKSTLRKLDFILLPFLALLFLFNAIDKSNIGNAESAHFTSDLGLQKDDLNTSVALFFAFFVALQPVGAALGRKYGMVHFVPTCMALWGISTALHVWVRSRWQLYSLRIIIGCLEAGFYPVTVSYLSLFYTRFEFGRRLGLFYGQAAVGAAVGGILSYLVFSRFANEPTGGDQGVVHNGWKSWQVLFLLEGCTTIVIALIGFLWLPHNPRTAWFLNHQERKWAEQRIILDRVGELGFSALESDLDGVEIDEEESRGLLNPTKVASPSTVVTDDRGLTPHDIVSAFLSPKIFHILFCNILSAIPVYAFLVFFPLVLASLTDTSNPARVNLLTAPPNICGAITLYGFAWYSDRTRRRIGPILGGLGLLIFGLLLVVMLPQSKGWAVPRYLALNVLFSGTFIASPLTVAWISGNTPSPGKRALLLGINGWGNLAGLFASLIFHPKYAADGYIVPIWWTLFCVGVAAAGYVLFWRNLIKENQRRQFVIRDWDEEDLARENAEGLGPLKREMGVLEWIGTKLKHVKGLDKIAPVLERAIEGGREGDEKMTFQYGT</sequence>
<keyword evidence="9" id="KW-1185">Reference proteome</keyword>
<dbReference type="Pfam" id="PF07690">
    <property type="entry name" value="MFS_1"/>
    <property type="match status" value="1"/>
</dbReference>
<name>A0A9P4JIP6_9PLEO</name>
<feature type="transmembrane region" description="Helical" evidence="6">
    <location>
        <begin position="385"/>
        <end position="405"/>
    </location>
</feature>
<evidence type="ECO:0000313" key="9">
    <source>
        <dbReference type="Proteomes" id="UP000799536"/>
    </source>
</evidence>
<feature type="domain" description="Major facilitator superfamily (MFS) profile" evidence="7">
    <location>
        <begin position="42"/>
        <end position="507"/>
    </location>
</feature>
<feature type="transmembrane region" description="Helical" evidence="6">
    <location>
        <begin position="79"/>
        <end position="100"/>
    </location>
</feature>
<dbReference type="PANTHER" id="PTHR43791">
    <property type="entry name" value="PERMEASE-RELATED"/>
    <property type="match status" value="1"/>
</dbReference>
<dbReference type="PANTHER" id="PTHR43791:SF21">
    <property type="entry name" value="MAJOR FACILITATOR SUPERFAMILY (MFS) PROFILE DOMAIN-CONTAINING PROTEIN"/>
    <property type="match status" value="1"/>
</dbReference>
<dbReference type="EMBL" id="ML994039">
    <property type="protein sequence ID" value="KAF2200102.1"/>
    <property type="molecule type" value="Genomic_DNA"/>
</dbReference>
<dbReference type="AlphaFoldDB" id="A0A9P4JIP6"/>
<protein>
    <submittedName>
        <fullName evidence="8">MFS general substrate transporter</fullName>
    </submittedName>
</protein>
<keyword evidence="4 6" id="KW-1133">Transmembrane helix</keyword>
<dbReference type="GO" id="GO:0016020">
    <property type="term" value="C:membrane"/>
    <property type="evidence" value="ECO:0007669"/>
    <property type="project" value="UniProtKB-SubCell"/>
</dbReference>
<evidence type="ECO:0000259" key="7">
    <source>
        <dbReference type="PROSITE" id="PS50850"/>
    </source>
</evidence>
<reference evidence="8" key="1">
    <citation type="journal article" date="2020" name="Stud. Mycol.">
        <title>101 Dothideomycetes genomes: a test case for predicting lifestyles and emergence of pathogens.</title>
        <authorList>
            <person name="Haridas S."/>
            <person name="Albert R."/>
            <person name="Binder M."/>
            <person name="Bloem J."/>
            <person name="Labutti K."/>
            <person name="Salamov A."/>
            <person name="Andreopoulos B."/>
            <person name="Baker S."/>
            <person name="Barry K."/>
            <person name="Bills G."/>
            <person name="Bluhm B."/>
            <person name="Cannon C."/>
            <person name="Castanera R."/>
            <person name="Culley D."/>
            <person name="Daum C."/>
            <person name="Ezra D."/>
            <person name="Gonzalez J."/>
            <person name="Henrissat B."/>
            <person name="Kuo A."/>
            <person name="Liang C."/>
            <person name="Lipzen A."/>
            <person name="Lutzoni F."/>
            <person name="Magnuson J."/>
            <person name="Mondo S."/>
            <person name="Nolan M."/>
            <person name="Ohm R."/>
            <person name="Pangilinan J."/>
            <person name="Park H.-J."/>
            <person name="Ramirez L."/>
            <person name="Alfaro M."/>
            <person name="Sun H."/>
            <person name="Tritt A."/>
            <person name="Yoshinaga Y."/>
            <person name="Zwiers L.-H."/>
            <person name="Turgeon B."/>
            <person name="Goodwin S."/>
            <person name="Spatafora J."/>
            <person name="Crous P."/>
            <person name="Grigoriev I."/>
        </authorList>
    </citation>
    <scope>NUCLEOTIDE SEQUENCE</scope>
    <source>
        <strain evidence="8">ATCC 74209</strain>
    </source>
</reference>
<feature type="transmembrane region" description="Helical" evidence="6">
    <location>
        <begin position="449"/>
        <end position="468"/>
    </location>
</feature>
<evidence type="ECO:0000313" key="8">
    <source>
        <dbReference type="EMBL" id="KAF2200102.1"/>
    </source>
</evidence>
<gene>
    <name evidence="8" type="ORF">GQ43DRAFT_441872</name>
</gene>
<feature type="transmembrane region" description="Helical" evidence="6">
    <location>
        <begin position="171"/>
        <end position="194"/>
    </location>
</feature>
<dbReference type="InterPro" id="IPR011701">
    <property type="entry name" value="MFS"/>
</dbReference>
<feature type="transmembrane region" description="Helical" evidence="6">
    <location>
        <begin position="356"/>
        <end position="378"/>
    </location>
</feature>
<feature type="transmembrane region" description="Helical" evidence="6">
    <location>
        <begin position="214"/>
        <end position="234"/>
    </location>
</feature>
<evidence type="ECO:0000256" key="4">
    <source>
        <dbReference type="ARBA" id="ARBA00022989"/>
    </source>
</evidence>
<feature type="transmembrane region" description="Helical" evidence="6">
    <location>
        <begin position="322"/>
        <end position="344"/>
    </location>
</feature>
<feature type="transmembrane region" description="Helical" evidence="6">
    <location>
        <begin position="138"/>
        <end position="159"/>
    </location>
</feature>
<accession>A0A9P4JIP6</accession>
<dbReference type="PROSITE" id="PS50850">
    <property type="entry name" value="MFS"/>
    <property type="match status" value="1"/>
</dbReference>
<dbReference type="InterPro" id="IPR036259">
    <property type="entry name" value="MFS_trans_sf"/>
</dbReference>
<evidence type="ECO:0000256" key="3">
    <source>
        <dbReference type="ARBA" id="ARBA00022692"/>
    </source>
</evidence>
<keyword evidence="5 6" id="KW-0472">Membrane</keyword>
<dbReference type="SUPFAM" id="SSF103473">
    <property type="entry name" value="MFS general substrate transporter"/>
    <property type="match status" value="1"/>
</dbReference>
<feature type="transmembrane region" description="Helical" evidence="6">
    <location>
        <begin position="38"/>
        <end position="55"/>
    </location>
</feature>
<comment type="subcellular location">
    <subcellularLocation>
        <location evidence="1">Membrane</location>
        <topology evidence="1">Multi-pass membrane protein</topology>
    </subcellularLocation>
</comment>
<organism evidence="8 9">
    <name type="scientific">Delitschia confertaspora ATCC 74209</name>
    <dbReference type="NCBI Taxonomy" id="1513339"/>
    <lineage>
        <taxon>Eukaryota</taxon>
        <taxon>Fungi</taxon>
        <taxon>Dikarya</taxon>
        <taxon>Ascomycota</taxon>
        <taxon>Pezizomycotina</taxon>
        <taxon>Dothideomycetes</taxon>
        <taxon>Pleosporomycetidae</taxon>
        <taxon>Pleosporales</taxon>
        <taxon>Delitschiaceae</taxon>
        <taxon>Delitschia</taxon>
    </lineage>
</organism>
<keyword evidence="2" id="KW-0813">Transport</keyword>
<dbReference type="InterPro" id="IPR020846">
    <property type="entry name" value="MFS_dom"/>
</dbReference>
<proteinExistence type="predicted"/>
<evidence type="ECO:0000256" key="6">
    <source>
        <dbReference type="SAM" id="Phobius"/>
    </source>
</evidence>
<dbReference type="GO" id="GO:0022857">
    <property type="term" value="F:transmembrane transporter activity"/>
    <property type="evidence" value="ECO:0007669"/>
    <property type="project" value="InterPro"/>
</dbReference>
<dbReference type="Gene3D" id="1.20.1250.20">
    <property type="entry name" value="MFS general substrate transporter like domains"/>
    <property type="match status" value="2"/>
</dbReference>
<dbReference type="Proteomes" id="UP000799536">
    <property type="component" value="Unassembled WGS sequence"/>
</dbReference>
<feature type="transmembrane region" description="Helical" evidence="6">
    <location>
        <begin position="417"/>
        <end position="437"/>
    </location>
</feature>
<evidence type="ECO:0000256" key="5">
    <source>
        <dbReference type="ARBA" id="ARBA00023136"/>
    </source>
</evidence>
<evidence type="ECO:0000256" key="1">
    <source>
        <dbReference type="ARBA" id="ARBA00004141"/>
    </source>
</evidence>
<dbReference type="OrthoDB" id="2985014at2759"/>
<keyword evidence="3 6" id="KW-0812">Transmembrane</keyword>
<feature type="transmembrane region" description="Helical" evidence="6">
    <location>
        <begin position="480"/>
        <end position="499"/>
    </location>
</feature>
<feature type="transmembrane region" description="Helical" evidence="6">
    <location>
        <begin position="107"/>
        <end position="126"/>
    </location>
</feature>